<evidence type="ECO:0000313" key="2">
    <source>
        <dbReference type="Proteomes" id="UP001151287"/>
    </source>
</evidence>
<dbReference type="Proteomes" id="UP001151287">
    <property type="component" value="Unassembled WGS sequence"/>
</dbReference>
<reference evidence="1" key="1">
    <citation type="journal article" date="2022" name="Cell">
        <title>Repeat-based holocentromeres influence genome architecture and karyotype evolution.</title>
        <authorList>
            <person name="Hofstatter P.G."/>
            <person name="Thangavel G."/>
            <person name="Lux T."/>
            <person name="Neumann P."/>
            <person name="Vondrak T."/>
            <person name="Novak P."/>
            <person name="Zhang M."/>
            <person name="Costa L."/>
            <person name="Castellani M."/>
            <person name="Scott A."/>
            <person name="Toegelov H."/>
            <person name="Fuchs J."/>
            <person name="Mata-Sucre Y."/>
            <person name="Dias Y."/>
            <person name="Vanzela A.L.L."/>
            <person name="Huettel B."/>
            <person name="Almeida C.C.S."/>
            <person name="Simkova H."/>
            <person name="Souza G."/>
            <person name="Pedrosa-Harand A."/>
            <person name="Macas J."/>
            <person name="Mayer K.F.X."/>
            <person name="Houben A."/>
            <person name="Marques A."/>
        </authorList>
    </citation>
    <scope>NUCLEOTIDE SEQUENCE</scope>
    <source>
        <strain evidence="1">RhyBre1mFocal</strain>
    </source>
</reference>
<proteinExistence type="predicted"/>
<dbReference type="OrthoDB" id="765391at2759"/>
<dbReference type="AlphaFoldDB" id="A0A9Q0CJQ8"/>
<protein>
    <recommendedName>
        <fullName evidence="3">F-box protein</fullName>
    </recommendedName>
</protein>
<accession>A0A9Q0CJQ8</accession>
<evidence type="ECO:0000313" key="1">
    <source>
        <dbReference type="EMBL" id="KAJ1695185.1"/>
    </source>
</evidence>
<dbReference type="EMBL" id="JAMQYH010000003">
    <property type="protein sequence ID" value="KAJ1695185.1"/>
    <property type="molecule type" value="Genomic_DNA"/>
</dbReference>
<name>A0A9Q0CJQ8_9POAL</name>
<evidence type="ECO:0008006" key="3">
    <source>
        <dbReference type="Google" id="ProtNLM"/>
    </source>
</evidence>
<gene>
    <name evidence="1" type="ORF">LUZ63_011883</name>
</gene>
<keyword evidence="2" id="KW-1185">Reference proteome</keyword>
<dbReference type="InterPro" id="IPR050796">
    <property type="entry name" value="SCF_F-box_component"/>
</dbReference>
<comment type="caution">
    <text evidence="1">The sequence shown here is derived from an EMBL/GenBank/DDBJ whole genome shotgun (WGS) entry which is preliminary data.</text>
</comment>
<sequence length="430" mass="48629">MASENETFHEETAHLLDDIICHRILPRLPCKLLSRCKVISKGYNALIAPNTCFANFQSINPSPASTGFVYINDSKLSFLADQDNIGVPDPSLEFMVKSLKDVKLLASANGLLLLYLLGGVNSLCIYNPAIMEKTVLPKEEPEENIRKTMGLVFNPFASPKKFVVVDPLFKFNSAGNEYCFNVFSSQTGKWTCSRQKVFMPGLRCPPTRPVYALGLVYWSCIDYLLWFDPDKDRAGTIPLPNCIGLGNMREVEVYKDELNYMCITFEGEIEVWRLIGGTKWNRLYELSTNTLIHENSPNLCFGLPIGEAETRYILGNYAVPLAFDGRNIYLAVNIKAWRLEKDWLVSIKNIDFGEDVLSFMDPTDEDGSLFYETEIDVNDDFETSLEKELLCCDMVTGKLVNTGKSVIQTNRNFRIFYYHNSMAAVPAISM</sequence>
<dbReference type="PANTHER" id="PTHR31672">
    <property type="entry name" value="BNACNNG10540D PROTEIN"/>
    <property type="match status" value="1"/>
</dbReference>
<organism evidence="1 2">
    <name type="scientific">Rhynchospora breviuscula</name>
    <dbReference type="NCBI Taxonomy" id="2022672"/>
    <lineage>
        <taxon>Eukaryota</taxon>
        <taxon>Viridiplantae</taxon>
        <taxon>Streptophyta</taxon>
        <taxon>Embryophyta</taxon>
        <taxon>Tracheophyta</taxon>
        <taxon>Spermatophyta</taxon>
        <taxon>Magnoliopsida</taxon>
        <taxon>Liliopsida</taxon>
        <taxon>Poales</taxon>
        <taxon>Cyperaceae</taxon>
        <taxon>Cyperoideae</taxon>
        <taxon>Rhynchosporeae</taxon>
        <taxon>Rhynchospora</taxon>
    </lineage>
</organism>